<comment type="subcellular location">
    <subcellularLocation>
        <location evidence="1">Cytoplasm</location>
    </subcellularLocation>
</comment>
<comment type="pathway">
    <text evidence="2">Antibiotic biosynthesis.</text>
</comment>
<dbReference type="InterPro" id="IPR036736">
    <property type="entry name" value="ACP-like_sf"/>
</dbReference>
<feature type="region of interest" description="Disordered" evidence="10">
    <location>
        <begin position="1397"/>
        <end position="1434"/>
    </location>
</feature>
<protein>
    <submittedName>
        <fullName evidence="13">Aminotransferase class III-fold pyridoxal phosphate-dependent enzyme</fullName>
    </submittedName>
</protein>
<dbReference type="Gene3D" id="6.20.390.20">
    <property type="match status" value="1"/>
</dbReference>
<dbReference type="SUPFAM" id="SSF53383">
    <property type="entry name" value="PLP-dependent transferases"/>
    <property type="match status" value="1"/>
</dbReference>
<feature type="domain" description="Carrier" evidence="11">
    <location>
        <begin position="1317"/>
        <end position="1391"/>
    </location>
</feature>
<keyword evidence="3" id="KW-0596">Phosphopantetheine</keyword>
<dbReference type="SMART" id="SM00823">
    <property type="entry name" value="PKS_PP"/>
    <property type="match status" value="4"/>
</dbReference>
<name>A0ABZ2KVE5_9BACT</name>
<dbReference type="InterPro" id="IPR015424">
    <property type="entry name" value="PyrdxlP-dep_Trfase"/>
</dbReference>
<dbReference type="Gene3D" id="3.40.47.10">
    <property type="match status" value="3"/>
</dbReference>
<dbReference type="InterPro" id="IPR016039">
    <property type="entry name" value="Thiolase-like"/>
</dbReference>
<reference evidence="13" key="1">
    <citation type="submission" date="2021-12" db="EMBL/GenBank/DDBJ databases">
        <title>Discovery of the Pendulisporaceae a myxobacterial family with distinct sporulation behavior and unique specialized metabolism.</title>
        <authorList>
            <person name="Garcia R."/>
            <person name="Popoff A."/>
            <person name="Bader C.D."/>
            <person name="Loehr J."/>
            <person name="Walesch S."/>
            <person name="Walt C."/>
            <person name="Boldt J."/>
            <person name="Bunk B."/>
            <person name="Haeckl F.J.F.P.J."/>
            <person name="Gunesch A.P."/>
            <person name="Birkelbach J."/>
            <person name="Nuebel U."/>
            <person name="Pietschmann T."/>
            <person name="Bach T."/>
            <person name="Mueller R."/>
        </authorList>
    </citation>
    <scope>NUCLEOTIDE SEQUENCE</scope>
    <source>
        <strain evidence="13">MSr11367</strain>
    </source>
</reference>
<dbReference type="Pfam" id="PF00550">
    <property type="entry name" value="PP-binding"/>
    <property type="match status" value="4"/>
</dbReference>
<feature type="domain" description="Carrier" evidence="11">
    <location>
        <begin position="5"/>
        <end position="79"/>
    </location>
</feature>
<dbReference type="InterPro" id="IPR015422">
    <property type="entry name" value="PyrdxlP-dep_Trfase_small"/>
</dbReference>
<dbReference type="EMBL" id="CP089983">
    <property type="protein sequence ID" value="WXB02664.1"/>
    <property type="molecule type" value="Genomic_DNA"/>
</dbReference>
<feature type="domain" description="Ketosynthase family 3 (KS3)" evidence="12">
    <location>
        <begin position="2734"/>
        <end position="3170"/>
    </location>
</feature>
<dbReference type="InterPro" id="IPR009081">
    <property type="entry name" value="PP-bd_ACP"/>
</dbReference>
<evidence type="ECO:0000256" key="4">
    <source>
        <dbReference type="ARBA" id="ARBA00022490"/>
    </source>
</evidence>
<keyword evidence="14" id="KW-1185">Reference proteome</keyword>
<keyword evidence="9" id="KW-0175">Coiled coil</keyword>
<dbReference type="Pfam" id="PF00202">
    <property type="entry name" value="Aminotran_3"/>
    <property type="match status" value="1"/>
</dbReference>
<dbReference type="Pfam" id="PF02801">
    <property type="entry name" value="Ketoacyl-synt_C"/>
    <property type="match status" value="3"/>
</dbReference>
<dbReference type="Gene3D" id="3.90.226.10">
    <property type="entry name" value="2-enoyl-CoA Hydratase, Chain A, domain 1"/>
    <property type="match status" value="2"/>
</dbReference>
<evidence type="ECO:0000256" key="10">
    <source>
        <dbReference type="SAM" id="MobiDB-lite"/>
    </source>
</evidence>
<dbReference type="PANTHER" id="PTHR43775">
    <property type="entry name" value="FATTY ACID SYNTHASE"/>
    <property type="match status" value="1"/>
</dbReference>
<evidence type="ECO:0000256" key="3">
    <source>
        <dbReference type="ARBA" id="ARBA00022450"/>
    </source>
</evidence>
<accession>A0ABZ2KVE5</accession>
<dbReference type="PANTHER" id="PTHR43775:SF37">
    <property type="entry name" value="SI:DKEY-61P9.11"/>
    <property type="match status" value="1"/>
</dbReference>
<keyword evidence="8" id="KW-0663">Pyridoxal phosphate</keyword>
<evidence type="ECO:0000256" key="1">
    <source>
        <dbReference type="ARBA" id="ARBA00004496"/>
    </source>
</evidence>
<proteinExistence type="predicted"/>
<dbReference type="InterPro" id="IPR014031">
    <property type="entry name" value="Ketoacyl_synth_C"/>
</dbReference>
<dbReference type="InterPro" id="IPR005814">
    <property type="entry name" value="Aminotrans_3"/>
</dbReference>
<dbReference type="RefSeq" id="WP_394832293.1">
    <property type="nucleotide sequence ID" value="NZ_CP089929.1"/>
</dbReference>
<feature type="compositionally biased region" description="Polar residues" evidence="10">
    <location>
        <begin position="2711"/>
        <end position="2723"/>
    </location>
</feature>
<dbReference type="Gene3D" id="3.40.640.10">
    <property type="entry name" value="Type I PLP-dependent aspartate aminotransferase-like (Major domain)"/>
    <property type="match status" value="1"/>
</dbReference>
<dbReference type="Pfam" id="PF22336">
    <property type="entry name" value="RhiE-like_linker"/>
    <property type="match status" value="3"/>
</dbReference>
<dbReference type="SUPFAM" id="SSF47336">
    <property type="entry name" value="ACP-like"/>
    <property type="match status" value="4"/>
</dbReference>
<dbReference type="InterPro" id="IPR029045">
    <property type="entry name" value="ClpP/crotonase-like_dom_sf"/>
</dbReference>
<feature type="region of interest" description="Disordered" evidence="10">
    <location>
        <begin position="3454"/>
        <end position="3473"/>
    </location>
</feature>
<evidence type="ECO:0000256" key="9">
    <source>
        <dbReference type="SAM" id="Coils"/>
    </source>
</evidence>
<feature type="coiled-coil region" evidence="9">
    <location>
        <begin position="598"/>
        <end position="632"/>
    </location>
</feature>
<dbReference type="InterPro" id="IPR020841">
    <property type="entry name" value="PKS_Beta-ketoAc_synthase_dom"/>
</dbReference>
<organism evidence="13 14">
    <name type="scientific">Pendulispora rubella</name>
    <dbReference type="NCBI Taxonomy" id="2741070"/>
    <lineage>
        <taxon>Bacteria</taxon>
        <taxon>Pseudomonadati</taxon>
        <taxon>Myxococcota</taxon>
        <taxon>Myxococcia</taxon>
        <taxon>Myxococcales</taxon>
        <taxon>Sorangiineae</taxon>
        <taxon>Pendulisporaceae</taxon>
        <taxon>Pendulispora</taxon>
    </lineage>
</organism>
<evidence type="ECO:0000256" key="8">
    <source>
        <dbReference type="ARBA" id="ARBA00022898"/>
    </source>
</evidence>
<dbReference type="InterPro" id="IPR006162">
    <property type="entry name" value="Ppantetheine_attach_site"/>
</dbReference>
<evidence type="ECO:0000259" key="11">
    <source>
        <dbReference type="PROSITE" id="PS50075"/>
    </source>
</evidence>
<evidence type="ECO:0000256" key="6">
    <source>
        <dbReference type="ARBA" id="ARBA00022679"/>
    </source>
</evidence>
<feature type="domain" description="Carrier" evidence="11">
    <location>
        <begin position="2605"/>
        <end position="2679"/>
    </location>
</feature>
<dbReference type="Pfam" id="PF00378">
    <property type="entry name" value="ECH_1"/>
    <property type="match status" value="2"/>
</dbReference>
<keyword evidence="13" id="KW-0032">Aminotransferase</keyword>
<dbReference type="InterPro" id="IPR050091">
    <property type="entry name" value="PKS_NRPS_Biosynth_Enz"/>
</dbReference>
<dbReference type="InterPro" id="IPR015421">
    <property type="entry name" value="PyrdxlP-dep_Trfase_major"/>
</dbReference>
<dbReference type="Gene3D" id="3.90.1150.10">
    <property type="entry name" value="Aspartate Aminotransferase, domain 1"/>
    <property type="match status" value="1"/>
</dbReference>
<feature type="domain" description="Ketosynthase family 3 (KS3)" evidence="12">
    <location>
        <begin position="109"/>
        <end position="534"/>
    </location>
</feature>
<dbReference type="SUPFAM" id="SSF53901">
    <property type="entry name" value="Thiolase-like"/>
    <property type="match status" value="3"/>
</dbReference>
<dbReference type="SUPFAM" id="SSF52096">
    <property type="entry name" value="ClpP/crotonase"/>
    <property type="match status" value="2"/>
</dbReference>
<gene>
    <name evidence="13" type="ORF">LVJ94_37825</name>
</gene>
<evidence type="ECO:0000259" key="12">
    <source>
        <dbReference type="PROSITE" id="PS52004"/>
    </source>
</evidence>
<dbReference type="InterPro" id="IPR020806">
    <property type="entry name" value="PKS_PP-bd"/>
</dbReference>
<keyword evidence="6" id="KW-0808">Transferase</keyword>
<dbReference type="InterPro" id="IPR001753">
    <property type="entry name" value="Enoyl-CoA_hydra/iso"/>
</dbReference>
<dbReference type="InterPro" id="IPR018201">
    <property type="entry name" value="Ketoacyl_synth_AS"/>
</dbReference>
<evidence type="ECO:0000256" key="5">
    <source>
        <dbReference type="ARBA" id="ARBA00022553"/>
    </source>
</evidence>
<dbReference type="InterPro" id="IPR014030">
    <property type="entry name" value="Ketoacyl_synth_N"/>
</dbReference>
<feature type="domain" description="Ketosynthase family 3 (KS3)" evidence="12">
    <location>
        <begin position="1462"/>
        <end position="1885"/>
    </location>
</feature>
<feature type="domain" description="Carrier" evidence="11">
    <location>
        <begin position="3383"/>
        <end position="3460"/>
    </location>
</feature>
<keyword evidence="4" id="KW-0963">Cytoplasm</keyword>
<dbReference type="SMART" id="SM01294">
    <property type="entry name" value="PKS_PP_betabranch"/>
    <property type="match status" value="4"/>
</dbReference>
<dbReference type="InterPro" id="IPR054514">
    <property type="entry name" value="RhiE-like_linker"/>
</dbReference>
<keyword evidence="7" id="KW-0677">Repeat</keyword>
<dbReference type="PROSITE" id="PS00606">
    <property type="entry name" value="KS3_1"/>
    <property type="match status" value="1"/>
</dbReference>
<dbReference type="PROSITE" id="PS00012">
    <property type="entry name" value="PHOSPHOPANTETHEINE"/>
    <property type="match status" value="1"/>
</dbReference>
<dbReference type="PROSITE" id="PS50075">
    <property type="entry name" value="CARRIER"/>
    <property type="match status" value="4"/>
</dbReference>
<dbReference type="Proteomes" id="UP001374803">
    <property type="component" value="Chromosome"/>
</dbReference>
<dbReference type="Pfam" id="PF00109">
    <property type="entry name" value="ketoacyl-synt"/>
    <property type="match status" value="3"/>
</dbReference>
<sequence>MKRPEALKELIRQSLQRQLDMKITEVEEDLPFIQLGLDSEGALELVADINNALDLKCSASVIFDYPCVSELASHLSKLQPDATPGDAVPAQSDRHDGPVRIALKEKHADRAIAIIGVSGRYPGAGDLAQFWHNLKHGVDSVEEIPADRWDVARLYDPDVSREDKIYAKWLGSLEHIDEFDPLFFNISPLEAELMDPQQRIFLQEAWKALEDAGLQRQQLNEQACGTYVGVMFNEYAQLLVGHPRFAAAQALTGNANSIFAARLAYFLNLRGPAIAVDTACSSALVAMHLACQALLAGEIDIGIAGGVTLLLSPNSYLQMCRANMLSPDGKCKPFDNGANGFVPAEGAGVVVLKRLADAEQAGDRIYGVIRGSAINQDGRTNGITAPSVQSQTALQKTLYQRFSIDPDAISYVEAHGTGTKLGDPIELEALSKSFADFTTRRQYCGIGSVKSNIGHTSAAAGIAGVHKVLLMLEHKQLVPTLHFERANEQFDFAASPFYVTREAQPWVVSNGETRRAAVSSFGFSGTNAHVVIDEYVAPESSAAAKPAVPGALNPALIVLSAKNQDRLQAYAKSLLKYLRDHQDDVNLVDLAYTLQVGRAAMEERLALAVTSRKELEEKLDHFLADRRDIEGLLRGSVGRHSNGLTAYTADEDMEQMLRAWVAKGKYARLLDFWVKGLDVDWSGLYGANKPRLVNAPTYPFARERYWVEGLTDERGRPERPTTGGSRSEVVRAASLPTRSPTPTAIASTPTAKPRFQLKPTSEALDFTTDRAGRSPQQPSVRVDELEAGIFRIWMMGDPTVSEDLISDLERSFRLIATKPTAKVVLLMGGDRQFLSGGLDERDSFLDRKAHLLPLDCRVPVIAVMKGRSAGLGWLLGAACDLMVCSEEGAYEYFTGGAGSEEEYLFFEERFGPAFARDLLSSGTSHTGRQLRERGLGMPILPHREVDDHALALARGLGEMPQQSLVLLKGHLSGSVRLHASSLTRSMAPLHARRFESDENDVSFERHCLDVSQSSAGLGALGDVRSVEIDSSSVRLDVYGSGVAVLTLCDRSSKNTFSDALVVGVQNAFDEIGRRSDCKIVVLTGYDHFFCAGGTKENLLAIQKGKAKFTDTGIYDLPLKCEVPVIAAMQGHAIGAGWSMGMVCDCAIFSEESLYLSPYMKYGFTPGAGATLVFPEKFGKDLGHEILLTAREYKAEELRLRGMQNLVLPRAEVKAFALKLAAQLAYLSSRDELVELKKRSSRRLRRRLDETYARELEMHDKCFVGNEAVSRRIEQYFSEGAEATEVTRLAAPAIPEPEPLEPETWDGADRPASAEWLVAIRDVLRSTLAKELHLHPDQLDERARFLDLGLDSIVSVTWLRKLHSEFGLSINATTVYQYPSIDELSKHVMDLGQGRELFEGRRKERTLSPQKPKQASKPEPQETERIAPRGKLKLTPVETAPAQDVPKRLEAKTGDRQAATAHTEAIAIVGMSGQFPQSRNLEEFWDNLVRGRDCITEVPSSRWDIERYYDSDPLARGRTCSKWMGALEDAGNFDPLFFNISPSEARWIEPQQRLFLQNAWHCIEASGYPFARLSASRCGIFVGCSVGDYAQSLGKEDLNAQGFTGRATSILAARIAYLLNLQGPCLSIDTACSSSLVATACACDSLILNNCDLALAGGVAVMAGPSMHIMTSQAGMLSVDGRCYTFDQRANGFVPGEGVGVILLKRLRDAERDRDQIYGVIRGWGVNQDGRTNGITAPNPESQTRLQKEVYRKFAIHPEDIQLIEAHGTGTKLGDPIEVEGLKASFKAYTAKKSFCALGTVKSNVGHLLAAAGIAGVIKVLLALKHKTIPPTINYENLNEHIELEDTPFYVAAERRAWEVSEGKRRLSAVSSFGFSGTNAHIVIEEYPGQKQDASRRYSDRATPRMMVLSARDRDRLREYAEVLAAFVEHGASEIALDELAYTLQVAREPMEERLAFVASSLEDVGKVLKAFLANGADGRGGAETQALYVGHVKRDRRGASAFTADHDLQKTLRTWVAEGKYQKLLQLWVEGSPIDWDEFYGDDKPRRISAPTYPFAKEHYWIMDEEPGSSAALIHAGAGTEPPALELVTNMTCGERQRRFIDEFAKKYESKTRKSKNAAMEYRRHFSDQRTPIYFNPLLKELHYPITYEKDDGVYVHDIDGNQRIDIACDYGANLFGHRPPFLTEALKLQLDKGDALSGRYDQLGKAAQLFCEITGHDRVVFCQSGTESVMSALRLARAYTGKSKVVTFAGSYHGHSDSFLSTRTPGVVDSAVSDTIVLDYGETESLTAIVNHSSELAAVLVEPVQSSHIDLQPREFLRTLRQIATQEKVVLIFDEMISGFRVHPQGCQGLWGIRADLATYGKILGGGLTAGAVGGREEIMKWADGGLWQYGDQSKPTPITYLAGTHTQNPLKMAATLAVLQEIKRRSPGLQRELTRKVESLCGRINDYVEARGIPLRLVHFGSQFRFKFLGDQFSLTQALFLHLLNFHGVRYHLHGNCFLTEAHSDRDIQQIIDSVKQSLATLLNEGFFRPAVERSVAAPLTSTVAPAKNTGGSPGNGKTIARKGAVQAPMDIEAPAAVKNGVGVSPNGKKIEKVTRSSVQLDGRIGEDIGRFVANFLQIPIAKLKDDENFGNLGVDSIMSMNLIKAIKERYGVKLSPSVIAEADTLGKLSHELLTRHHEALRQYHRHSDASAEASGDEDGLLDADPHDSATSTVTPRSESNPAERVPTTRESRDVAIIGIGVHFPDAEDPEQFWRNLMNKKTSIREIPSQRWNWKDYPAAKLDGDSEGLERAVSRWGAFVDNPDHFDPLFFNITPRDAETMDPQERIVLQESYHAMEDAGLDMADLSGSRTGVFIGYEYSGYREYCRKIGAYRSDADLSSSGSSNPSYYLANRVSYTFNFNGPSEAMNVNCASSAVCINRAYYSLLNGESDLALAGGVCLNLVPEDYVAANKLLSPDGSCRVFDDRANGYVKGEGCGIVVLKRLEDAERDGDRIYAVIKSCSQNNRGSARSLSDVKPDALSDVIKACHRRSNVASDTIDYIEVDGYATKWGDAIEYEAIKRVFGTRGQGGKHCGLGSLKGNIGHLEPASGVASLIKVALSLHHKRFPATISCDTVNEYIDVQEDDHPLYILAENTPFSALERDAAAPVRAGVNSFADSGVNLHILLEEYRPAGFVSAPRPAEGESRLEPHLVVLSAKSEDRLRVYAEKLLQFVELQFVERDRGLSAAPDRVGRTWLRDLAYTLQVGREAMESRLAVCVHSVKELAAKLQDFIRGRRDVEGLYAGRAKRGIGASAPTLADLEMREHLDLDKLSQWWVQGGKVDWDSIHRQDEPRRMSAPTYPFLAKSYWAKPAPIENVRETEVKRTPAEAVSDSFDRAPAFTGTDALKARMKSVFSELFGVETAEIEDDRPFFELGMNSVNIAEFVQQLQKQLRLSLEVSDVFNYPTFQALADHTEPGTAPETPDRRGDAPSIDLSAILSQVDADQLDVEKALELISTGEWAPS</sequence>
<dbReference type="CDD" id="cd06558">
    <property type="entry name" value="crotonase-like"/>
    <property type="match status" value="2"/>
</dbReference>
<evidence type="ECO:0000256" key="7">
    <source>
        <dbReference type="ARBA" id="ARBA00022737"/>
    </source>
</evidence>
<dbReference type="GO" id="GO:0008483">
    <property type="term" value="F:transaminase activity"/>
    <property type="evidence" value="ECO:0007669"/>
    <property type="project" value="UniProtKB-KW"/>
</dbReference>
<dbReference type="NCBIfam" id="NF005496">
    <property type="entry name" value="PRK07110.1"/>
    <property type="match status" value="1"/>
</dbReference>
<dbReference type="Gene3D" id="1.10.1200.10">
    <property type="entry name" value="ACP-like"/>
    <property type="match status" value="4"/>
</dbReference>
<feature type="region of interest" description="Disordered" evidence="10">
    <location>
        <begin position="2686"/>
        <end position="2734"/>
    </location>
</feature>
<dbReference type="Gene3D" id="1.10.1240.100">
    <property type="match status" value="3"/>
</dbReference>
<dbReference type="PROSITE" id="PS52004">
    <property type="entry name" value="KS3_2"/>
    <property type="match status" value="3"/>
</dbReference>
<keyword evidence="5" id="KW-0597">Phosphoprotein</keyword>
<dbReference type="SMART" id="SM00825">
    <property type="entry name" value="PKS_KS"/>
    <property type="match status" value="3"/>
</dbReference>
<evidence type="ECO:0000313" key="13">
    <source>
        <dbReference type="EMBL" id="WXB02664.1"/>
    </source>
</evidence>
<dbReference type="CDD" id="cd00833">
    <property type="entry name" value="PKS"/>
    <property type="match status" value="3"/>
</dbReference>
<evidence type="ECO:0000313" key="14">
    <source>
        <dbReference type="Proteomes" id="UP001374803"/>
    </source>
</evidence>
<evidence type="ECO:0000256" key="2">
    <source>
        <dbReference type="ARBA" id="ARBA00004792"/>
    </source>
</evidence>